<sequence length="75" mass="8559">MSNEIVLLDNNSYTRDELLYYYESPLSLMRPKKFETLLKDSPEIIRPPPQALITAADAQARLENIASNPGSNYEK</sequence>
<dbReference type="AlphaFoldDB" id="A0A9P1IQV7"/>
<protein>
    <submittedName>
        <fullName evidence="1">Uncharacterized protein</fullName>
    </submittedName>
</protein>
<keyword evidence="2" id="KW-1185">Reference proteome</keyword>
<comment type="caution">
    <text evidence="1">The sequence shown here is derived from an EMBL/GenBank/DDBJ whole genome shotgun (WGS) entry which is preliminary data.</text>
</comment>
<dbReference type="Proteomes" id="UP001152747">
    <property type="component" value="Unassembled WGS sequence"/>
</dbReference>
<organism evidence="1 2">
    <name type="scientific">Caenorhabditis angaria</name>
    <dbReference type="NCBI Taxonomy" id="860376"/>
    <lineage>
        <taxon>Eukaryota</taxon>
        <taxon>Metazoa</taxon>
        <taxon>Ecdysozoa</taxon>
        <taxon>Nematoda</taxon>
        <taxon>Chromadorea</taxon>
        <taxon>Rhabditida</taxon>
        <taxon>Rhabditina</taxon>
        <taxon>Rhabditomorpha</taxon>
        <taxon>Rhabditoidea</taxon>
        <taxon>Rhabditidae</taxon>
        <taxon>Peloderinae</taxon>
        <taxon>Caenorhabditis</taxon>
    </lineage>
</organism>
<gene>
    <name evidence="1" type="ORF">CAMP_LOCUS12103</name>
</gene>
<evidence type="ECO:0000313" key="2">
    <source>
        <dbReference type="Proteomes" id="UP001152747"/>
    </source>
</evidence>
<accession>A0A9P1IQV7</accession>
<reference evidence="1" key="1">
    <citation type="submission" date="2022-11" db="EMBL/GenBank/DDBJ databases">
        <authorList>
            <person name="Kikuchi T."/>
        </authorList>
    </citation>
    <scope>NUCLEOTIDE SEQUENCE</scope>
    <source>
        <strain evidence="1">PS1010</strain>
    </source>
</reference>
<evidence type="ECO:0000313" key="1">
    <source>
        <dbReference type="EMBL" id="CAI5449466.1"/>
    </source>
</evidence>
<name>A0A9P1IQV7_9PELO</name>
<dbReference type="EMBL" id="CANHGI010000004">
    <property type="protein sequence ID" value="CAI5449466.1"/>
    <property type="molecule type" value="Genomic_DNA"/>
</dbReference>
<proteinExistence type="predicted"/>